<reference evidence="2" key="1">
    <citation type="submission" date="2022-11" db="UniProtKB">
        <authorList>
            <consortium name="WormBaseParasite"/>
        </authorList>
    </citation>
    <scope>IDENTIFICATION</scope>
</reference>
<name>A0A915JP04_ROMCU</name>
<keyword evidence="1" id="KW-1185">Reference proteome</keyword>
<accession>A0A915JP04</accession>
<sequence length="75" mass="8954">MYKVLHLEIFKIFGALHYHNIEQFHLTENPDGGLFTQYFNTFMKMKLFGQGNNMDKTIIHNVPKEYFELVMNVVK</sequence>
<proteinExistence type="predicted"/>
<protein>
    <submittedName>
        <fullName evidence="2">Uncharacterized protein</fullName>
    </submittedName>
</protein>
<organism evidence="1 2">
    <name type="scientific">Romanomermis culicivorax</name>
    <name type="common">Nematode worm</name>
    <dbReference type="NCBI Taxonomy" id="13658"/>
    <lineage>
        <taxon>Eukaryota</taxon>
        <taxon>Metazoa</taxon>
        <taxon>Ecdysozoa</taxon>
        <taxon>Nematoda</taxon>
        <taxon>Enoplea</taxon>
        <taxon>Dorylaimia</taxon>
        <taxon>Mermithida</taxon>
        <taxon>Mermithoidea</taxon>
        <taxon>Mermithidae</taxon>
        <taxon>Romanomermis</taxon>
    </lineage>
</organism>
<evidence type="ECO:0000313" key="1">
    <source>
        <dbReference type="Proteomes" id="UP000887565"/>
    </source>
</evidence>
<dbReference type="WBParaSite" id="nRc.2.0.1.t27979-RA">
    <property type="protein sequence ID" value="nRc.2.0.1.t27979-RA"/>
    <property type="gene ID" value="nRc.2.0.1.g27979"/>
</dbReference>
<evidence type="ECO:0000313" key="2">
    <source>
        <dbReference type="WBParaSite" id="nRc.2.0.1.t27979-RA"/>
    </source>
</evidence>
<dbReference type="Proteomes" id="UP000887565">
    <property type="component" value="Unplaced"/>
</dbReference>
<dbReference type="AlphaFoldDB" id="A0A915JP04"/>